<organism evidence="2 3">
    <name type="scientific">Phyllobacterium sophorae</name>
    <dbReference type="NCBI Taxonomy" id="1520277"/>
    <lineage>
        <taxon>Bacteria</taxon>
        <taxon>Pseudomonadati</taxon>
        <taxon>Pseudomonadota</taxon>
        <taxon>Alphaproteobacteria</taxon>
        <taxon>Hyphomicrobiales</taxon>
        <taxon>Phyllobacteriaceae</taxon>
        <taxon>Phyllobacterium</taxon>
    </lineage>
</organism>
<reference evidence="3" key="1">
    <citation type="submission" date="2017-11" db="EMBL/GenBank/DDBJ databases">
        <authorList>
            <person name="Kuznetsova I."/>
            <person name="Sazanova A."/>
            <person name="Chirak E."/>
            <person name="Safronova V."/>
            <person name="Willems A."/>
        </authorList>
    </citation>
    <scope>NUCLEOTIDE SEQUENCE [LARGE SCALE GENOMIC DNA]</scope>
    <source>
        <strain evidence="3">CCBAU 03422</strain>
    </source>
</reference>
<gene>
    <name evidence="2" type="ORF">CU103_22060</name>
</gene>
<dbReference type="EMBL" id="PGGM01000012">
    <property type="protein sequence ID" value="PSH61511.1"/>
    <property type="molecule type" value="Genomic_DNA"/>
</dbReference>
<dbReference type="AlphaFoldDB" id="A0A2P7B4W5"/>
<dbReference type="Proteomes" id="UP000241764">
    <property type="component" value="Unassembled WGS sequence"/>
</dbReference>
<evidence type="ECO:0000313" key="3">
    <source>
        <dbReference type="Proteomes" id="UP000241764"/>
    </source>
</evidence>
<name>A0A2P7B4W5_9HYPH</name>
<keyword evidence="3" id="KW-1185">Reference proteome</keyword>
<comment type="caution">
    <text evidence="2">The sequence shown here is derived from an EMBL/GenBank/DDBJ whole genome shotgun (WGS) entry which is preliminary data.</text>
</comment>
<feature type="compositionally biased region" description="Basic and acidic residues" evidence="1">
    <location>
        <begin position="54"/>
        <end position="65"/>
    </location>
</feature>
<proteinExistence type="predicted"/>
<accession>A0A2P7B4W5</accession>
<protein>
    <submittedName>
        <fullName evidence="2">Uncharacterized protein</fullName>
    </submittedName>
</protein>
<evidence type="ECO:0000256" key="1">
    <source>
        <dbReference type="SAM" id="MobiDB-lite"/>
    </source>
</evidence>
<feature type="region of interest" description="Disordered" evidence="1">
    <location>
        <begin position="52"/>
        <end position="80"/>
    </location>
</feature>
<sequence>MDHQDPRQKCSPWGAGMDMELALRRATSLAPYQPGAKTWRISPWRWRPTVAMSTDKKETEGRKGAETAAKSPWALGDQNP</sequence>
<evidence type="ECO:0000313" key="2">
    <source>
        <dbReference type="EMBL" id="PSH61511.1"/>
    </source>
</evidence>